<keyword evidence="5 16" id="KW-0285">Flavoprotein</keyword>
<dbReference type="SUPFAM" id="SSF52218">
    <property type="entry name" value="Flavoproteins"/>
    <property type="match status" value="1"/>
</dbReference>
<keyword evidence="12 16" id="KW-0408">Iron</keyword>
<dbReference type="SUPFAM" id="SSF52343">
    <property type="entry name" value="Ferredoxin reductase-like, C-terminal NADP-linked domain"/>
    <property type="match status" value="1"/>
</dbReference>
<dbReference type="Pfam" id="PF00175">
    <property type="entry name" value="NAD_binding_1"/>
    <property type="match status" value="1"/>
</dbReference>
<dbReference type="PRINTS" id="PR00385">
    <property type="entry name" value="P450"/>
</dbReference>
<dbReference type="InterPro" id="IPR001433">
    <property type="entry name" value="OxRdtase_FAD/NAD-bd"/>
</dbReference>
<dbReference type="PROSITE" id="PS50902">
    <property type="entry name" value="FLAVODOXIN_LIKE"/>
    <property type="match status" value="1"/>
</dbReference>
<dbReference type="InterPro" id="IPR017972">
    <property type="entry name" value="Cyt_P450_CS"/>
</dbReference>
<dbReference type="GO" id="GO:0020037">
    <property type="term" value="F:heme binding"/>
    <property type="evidence" value="ECO:0007669"/>
    <property type="project" value="UniProtKB-UniRule"/>
</dbReference>
<accession>A0A9P8YDE6</accession>
<dbReference type="SUPFAM" id="SSF63380">
    <property type="entry name" value="Riboflavin synthase domain-like"/>
    <property type="match status" value="1"/>
</dbReference>
<dbReference type="InterPro" id="IPR039261">
    <property type="entry name" value="FNR_nucleotide-bd"/>
</dbReference>
<dbReference type="InterPro" id="IPR002401">
    <property type="entry name" value="Cyt_P450_E_grp-I"/>
</dbReference>
<evidence type="ECO:0000256" key="11">
    <source>
        <dbReference type="ARBA" id="ARBA00023002"/>
    </source>
</evidence>
<comment type="catalytic activity">
    <reaction evidence="15 16">
        <text>2 oxidized [cytochrome P450] + NADPH = 2 reduced [cytochrome P450] + NADP(+) + H(+)</text>
        <dbReference type="Rhea" id="RHEA:24040"/>
        <dbReference type="Rhea" id="RHEA-COMP:14627"/>
        <dbReference type="Rhea" id="RHEA-COMP:14628"/>
        <dbReference type="ChEBI" id="CHEBI:15378"/>
        <dbReference type="ChEBI" id="CHEBI:55376"/>
        <dbReference type="ChEBI" id="CHEBI:57783"/>
        <dbReference type="ChEBI" id="CHEBI:58349"/>
        <dbReference type="ChEBI" id="CHEBI:60344"/>
        <dbReference type="EC" id="1.6.2.4"/>
    </reaction>
</comment>
<comment type="catalytic activity">
    <reaction evidence="14 16">
        <text>an organic molecule + reduced [NADPH--hemoprotein reductase] + O2 = an alcohol + oxidized [NADPH--hemoprotein reductase] + H2O + H(+)</text>
        <dbReference type="Rhea" id="RHEA:17149"/>
        <dbReference type="Rhea" id="RHEA-COMP:11964"/>
        <dbReference type="Rhea" id="RHEA-COMP:11965"/>
        <dbReference type="ChEBI" id="CHEBI:15377"/>
        <dbReference type="ChEBI" id="CHEBI:15378"/>
        <dbReference type="ChEBI" id="CHEBI:15379"/>
        <dbReference type="ChEBI" id="CHEBI:30879"/>
        <dbReference type="ChEBI" id="CHEBI:57618"/>
        <dbReference type="ChEBI" id="CHEBI:58210"/>
        <dbReference type="ChEBI" id="CHEBI:142491"/>
        <dbReference type="EC" id="1.14.14.1"/>
    </reaction>
</comment>
<dbReference type="PROSITE" id="PS51384">
    <property type="entry name" value="FAD_FR"/>
    <property type="match status" value="1"/>
</dbReference>
<dbReference type="Gene3D" id="3.40.50.360">
    <property type="match status" value="1"/>
</dbReference>
<evidence type="ECO:0000256" key="9">
    <source>
        <dbReference type="ARBA" id="ARBA00022857"/>
    </source>
</evidence>
<dbReference type="FunFam" id="3.40.50.360:FF:000032">
    <property type="entry name" value="Bifunctional cytochrome P450/NADPH--P450 reductase"/>
    <property type="match status" value="1"/>
</dbReference>
<evidence type="ECO:0000256" key="2">
    <source>
        <dbReference type="ARBA" id="ARBA00010018"/>
    </source>
</evidence>
<evidence type="ECO:0000256" key="10">
    <source>
        <dbReference type="ARBA" id="ARBA00022982"/>
    </source>
</evidence>
<keyword evidence="7 16" id="KW-0479">Metal-binding</keyword>
<keyword evidence="13 16" id="KW-0503">Monooxygenase</keyword>
<comment type="similarity">
    <text evidence="2 16">In the N-terminal section; belongs to the cytochrome P450 family.</text>
</comment>
<dbReference type="SUPFAM" id="SSF48264">
    <property type="entry name" value="Cytochrome P450"/>
    <property type="match status" value="1"/>
</dbReference>
<name>A0A9P8YDE6_9PEZI</name>
<dbReference type="InterPro" id="IPR001128">
    <property type="entry name" value="Cyt_P450"/>
</dbReference>
<keyword evidence="22" id="KW-1185">Reference proteome</keyword>
<keyword evidence="6 16" id="KW-0288">FMN</keyword>
<evidence type="ECO:0000256" key="16">
    <source>
        <dbReference type="PIRNR" id="PIRNR000209"/>
    </source>
</evidence>
<dbReference type="PROSITE" id="PS00086">
    <property type="entry name" value="CYTOCHROME_P450"/>
    <property type="match status" value="1"/>
</dbReference>
<dbReference type="PIRSF" id="PIRSF000209">
    <property type="entry name" value="Bifunctional_P450_P450R"/>
    <property type="match status" value="1"/>
</dbReference>
<dbReference type="FunFam" id="2.40.30.10:FF:000198">
    <property type="entry name" value="Bifunctional cytochrome P450/NADPH--P450 reductase"/>
    <property type="match status" value="1"/>
</dbReference>
<dbReference type="Pfam" id="PF00258">
    <property type="entry name" value="Flavodoxin_1"/>
    <property type="match status" value="1"/>
</dbReference>
<keyword evidence="9 16" id="KW-0521">NADP</keyword>
<dbReference type="GO" id="GO:0010181">
    <property type="term" value="F:FMN binding"/>
    <property type="evidence" value="ECO:0007669"/>
    <property type="project" value="UniProtKB-UniRule"/>
</dbReference>
<dbReference type="EC" id="1.6.2.4" evidence="16"/>
<dbReference type="Gene3D" id="2.40.30.10">
    <property type="entry name" value="Translation factors"/>
    <property type="match status" value="1"/>
</dbReference>
<evidence type="ECO:0000256" key="13">
    <source>
        <dbReference type="ARBA" id="ARBA00023033"/>
    </source>
</evidence>
<feature type="region of interest" description="Disordered" evidence="18">
    <location>
        <begin position="473"/>
        <end position="498"/>
    </location>
</feature>
<dbReference type="AlphaFoldDB" id="A0A9P8YDE6"/>
<organism evidence="21 22">
    <name type="scientific">Microdochium trichocladiopsis</name>
    <dbReference type="NCBI Taxonomy" id="1682393"/>
    <lineage>
        <taxon>Eukaryota</taxon>
        <taxon>Fungi</taxon>
        <taxon>Dikarya</taxon>
        <taxon>Ascomycota</taxon>
        <taxon>Pezizomycotina</taxon>
        <taxon>Sordariomycetes</taxon>
        <taxon>Xylariomycetidae</taxon>
        <taxon>Xylariales</taxon>
        <taxon>Microdochiaceae</taxon>
        <taxon>Microdochium</taxon>
    </lineage>
</organism>
<dbReference type="InterPro" id="IPR017927">
    <property type="entry name" value="FAD-bd_FR_type"/>
</dbReference>
<dbReference type="PANTHER" id="PTHR19384">
    <property type="entry name" value="NITRIC OXIDE SYNTHASE-RELATED"/>
    <property type="match status" value="1"/>
</dbReference>
<evidence type="ECO:0000259" key="20">
    <source>
        <dbReference type="PROSITE" id="PS51384"/>
    </source>
</evidence>
<comment type="cofactor">
    <cofactor evidence="1 16 17">
        <name>heme</name>
        <dbReference type="ChEBI" id="CHEBI:30413"/>
    </cofactor>
</comment>
<evidence type="ECO:0000256" key="18">
    <source>
        <dbReference type="SAM" id="MobiDB-lite"/>
    </source>
</evidence>
<dbReference type="InterPro" id="IPR036396">
    <property type="entry name" value="Cyt_P450_sf"/>
</dbReference>
<evidence type="ECO:0000256" key="3">
    <source>
        <dbReference type="ARBA" id="ARBA00022448"/>
    </source>
</evidence>
<evidence type="ECO:0000256" key="12">
    <source>
        <dbReference type="ARBA" id="ARBA00023004"/>
    </source>
</evidence>
<dbReference type="InterPro" id="IPR023206">
    <property type="entry name" value="Bifunctional_P450_P450_red"/>
</dbReference>
<feature type="domain" description="FAD-binding FR-type" evidence="20">
    <location>
        <begin position="682"/>
        <end position="921"/>
    </location>
</feature>
<dbReference type="Gene3D" id="1.10.630.10">
    <property type="entry name" value="Cytochrome P450"/>
    <property type="match status" value="1"/>
</dbReference>
<keyword evidence="8 16" id="KW-0274">FAD</keyword>
<dbReference type="OrthoDB" id="1470350at2759"/>
<comment type="caution">
    <text evidence="21">The sequence shown here is derived from an EMBL/GenBank/DDBJ whole genome shotgun (WGS) entry which is preliminary data.</text>
</comment>
<evidence type="ECO:0000256" key="14">
    <source>
        <dbReference type="ARBA" id="ARBA00047827"/>
    </source>
</evidence>
<dbReference type="GO" id="GO:0005506">
    <property type="term" value="F:iron ion binding"/>
    <property type="evidence" value="ECO:0007669"/>
    <property type="project" value="UniProtKB-UniRule"/>
</dbReference>
<proteinExistence type="inferred from homology"/>
<keyword evidence="4 16" id="KW-0349">Heme</keyword>
<dbReference type="GO" id="GO:0050660">
    <property type="term" value="F:flavin adenine dinucleotide binding"/>
    <property type="evidence" value="ECO:0007669"/>
    <property type="project" value="TreeGrafter"/>
</dbReference>
<keyword evidence="11 16" id="KW-0560">Oxidoreductase</keyword>
<evidence type="ECO:0000256" key="4">
    <source>
        <dbReference type="ARBA" id="ARBA00022617"/>
    </source>
</evidence>
<dbReference type="CDD" id="cd11068">
    <property type="entry name" value="CYP120A1"/>
    <property type="match status" value="1"/>
</dbReference>
<dbReference type="InterPro" id="IPR023173">
    <property type="entry name" value="NADPH_Cyt_P450_Rdtase_alpha"/>
</dbReference>
<keyword evidence="3 16" id="KW-0813">Transport</keyword>
<dbReference type="Gene3D" id="1.20.990.10">
    <property type="entry name" value="NADPH-cytochrome p450 Reductase, Chain A, domain 3"/>
    <property type="match status" value="1"/>
</dbReference>
<evidence type="ECO:0000256" key="7">
    <source>
        <dbReference type="ARBA" id="ARBA00022723"/>
    </source>
</evidence>
<comment type="cofactor">
    <cofactor evidence="16">
        <name>FAD</name>
        <dbReference type="ChEBI" id="CHEBI:57692"/>
    </cofactor>
    <cofactor evidence="16">
        <name>FMN</name>
        <dbReference type="ChEBI" id="CHEBI:58210"/>
    </cofactor>
</comment>
<dbReference type="PANTHER" id="PTHR19384:SF127">
    <property type="entry name" value="BIFUNCTIONAL CYTOCHROME P450_NADPH--P450 REDUCTASE"/>
    <property type="match status" value="1"/>
</dbReference>
<dbReference type="EC" id="1.14.14.1" evidence="16"/>
<feature type="binding site" description="axial binding residue" evidence="17">
    <location>
        <position position="409"/>
    </location>
    <ligand>
        <name>heme</name>
        <dbReference type="ChEBI" id="CHEBI:30413"/>
    </ligand>
    <ligandPart>
        <name>Fe</name>
        <dbReference type="ChEBI" id="CHEBI:18248"/>
    </ligandPart>
</feature>
<dbReference type="FunFam" id="1.10.630.10:FF:000040">
    <property type="entry name" value="Bifunctional cytochrome P450/NADPH--P450 reductase"/>
    <property type="match status" value="1"/>
</dbReference>
<dbReference type="GO" id="GO:0005829">
    <property type="term" value="C:cytosol"/>
    <property type="evidence" value="ECO:0007669"/>
    <property type="project" value="TreeGrafter"/>
</dbReference>
<dbReference type="InterPro" id="IPR017938">
    <property type="entry name" value="Riboflavin_synthase-like_b-brl"/>
</dbReference>
<dbReference type="Pfam" id="PF00667">
    <property type="entry name" value="FAD_binding_1"/>
    <property type="match status" value="1"/>
</dbReference>
<feature type="domain" description="Flavodoxin-like" evidence="19">
    <location>
        <begin position="504"/>
        <end position="645"/>
    </location>
</feature>
<dbReference type="CDD" id="cd06206">
    <property type="entry name" value="bifunctional_CYPOR"/>
    <property type="match status" value="1"/>
</dbReference>
<dbReference type="EMBL" id="JAGTJQ010000002">
    <property type="protein sequence ID" value="KAH7037293.1"/>
    <property type="molecule type" value="Genomic_DNA"/>
</dbReference>
<reference evidence="21" key="1">
    <citation type="journal article" date="2021" name="Nat. Commun.">
        <title>Genetic determinants of endophytism in the Arabidopsis root mycobiome.</title>
        <authorList>
            <person name="Mesny F."/>
            <person name="Miyauchi S."/>
            <person name="Thiergart T."/>
            <person name="Pickel B."/>
            <person name="Atanasova L."/>
            <person name="Karlsson M."/>
            <person name="Huettel B."/>
            <person name="Barry K.W."/>
            <person name="Haridas S."/>
            <person name="Chen C."/>
            <person name="Bauer D."/>
            <person name="Andreopoulos W."/>
            <person name="Pangilinan J."/>
            <person name="LaButti K."/>
            <person name="Riley R."/>
            <person name="Lipzen A."/>
            <person name="Clum A."/>
            <person name="Drula E."/>
            <person name="Henrissat B."/>
            <person name="Kohler A."/>
            <person name="Grigoriev I.V."/>
            <person name="Martin F.M."/>
            <person name="Hacquard S."/>
        </authorList>
    </citation>
    <scope>NUCLEOTIDE SEQUENCE</scope>
    <source>
        <strain evidence="21">MPI-CAGE-CH-0230</strain>
    </source>
</reference>
<dbReference type="GO" id="GO:0003958">
    <property type="term" value="F:NADPH-hemoprotein reductase activity"/>
    <property type="evidence" value="ECO:0007669"/>
    <property type="project" value="UniProtKB-UniRule"/>
</dbReference>
<evidence type="ECO:0000313" key="21">
    <source>
        <dbReference type="EMBL" id="KAH7037293.1"/>
    </source>
</evidence>
<dbReference type="PRINTS" id="PR00463">
    <property type="entry name" value="EP450I"/>
</dbReference>
<evidence type="ECO:0000256" key="1">
    <source>
        <dbReference type="ARBA" id="ARBA00001971"/>
    </source>
</evidence>
<dbReference type="InterPro" id="IPR008254">
    <property type="entry name" value="Flavodoxin/NO_synth"/>
</dbReference>
<dbReference type="InterPro" id="IPR003097">
    <property type="entry name" value="CysJ-like_FAD-binding"/>
</dbReference>
<dbReference type="InterPro" id="IPR029039">
    <property type="entry name" value="Flavoprotein-like_sf"/>
</dbReference>
<evidence type="ECO:0000256" key="15">
    <source>
        <dbReference type="ARBA" id="ARBA00049342"/>
    </source>
</evidence>
<dbReference type="Pfam" id="PF00067">
    <property type="entry name" value="p450"/>
    <property type="match status" value="1"/>
</dbReference>
<dbReference type="RefSeq" id="XP_046016414.1">
    <property type="nucleotide sequence ID" value="XM_046160060.1"/>
</dbReference>
<dbReference type="GeneID" id="70189606"/>
<protein>
    <recommendedName>
        <fullName evidence="16">Bifunctional cytochrome P450/NADPH--P450 reductase</fullName>
    </recommendedName>
    <domain>
        <recommendedName>
            <fullName evidence="16">Cytochrome P450</fullName>
            <ecNumber evidence="16">1.14.14.1</ecNumber>
        </recommendedName>
    </domain>
    <domain>
        <recommendedName>
            <fullName evidence="16">NADPH--cytochrome P450 reductase</fullName>
            <ecNumber evidence="16">1.6.2.4</ecNumber>
        </recommendedName>
    </domain>
</protein>
<evidence type="ECO:0000256" key="17">
    <source>
        <dbReference type="PIRSR" id="PIRSR000209-1"/>
    </source>
</evidence>
<evidence type="ECO:0000256" key="5">
    <source>
        <dbReference type="ARBA" id="ARBA00022630"/>
    </source>
</evidence>
<evidence type="ECO:0000256" key="8">
    <source>
        <dbReference type="ARBA" id="ARBA00022827"/>
    </source>
</evidence>
<dbReference type="GO" id="GO:0070330">
    <property type="term" value="F:aromatase activity"/>
    <property type="evidence" value="ECO:0007669"/>
    <property type="project" value="UniProtKB-UniRule"/>
</dbReference>
<dbReference type="Proteomes" id="UP000756346">
    <property type="component" value="Unassembled WGS sequence"/>
</dbReference>
<keyword evidence="10 16" id="KW-0249">Electron transport</keyword>
<evidence type="ECO:0000259" key="19">
    <source>
        <dbReference type="PROSITE" id="PS50902"/>
    </source>
</evidence>
<dbReference type="Gene3D" id="3.40.50.80">
    <property type="entry name" value="Nucleotide-binding domain of ferredoxin-NADP reductase (FNR) module"/>
    <property type="match status" value="1"/>
</dbReference>
<gene>
    <name evidence="21" type="ORF">B0I36DRAFT_371878</name>
</gene>
<evidence type="ECO:0000256" key="6">
    <source>
        <dbReference type="ARBA" id="ARBA00022643"/>
    </source>
</evidence>
<evidence type="ECO:0000313" key="22">
    <source>
        <dbReference type="Proteomes" id="UP000756346"/>
    </source>
</evidence>
<sequence length="1083" mass="120791">MVETVPIPEPPGYPIIGVLADIDREFPLGTWTALADKYGEIYRARIGTRTVVFCSSFALVDELCDEKRFVKIPQTALQQVRNGVNDGLFTANPDEPAWGIAHRILMPAFGPMGIRNMFDEMHDIAAQLCMKFARHGPTNKIQASDDFTRLALDTLALCTMGFRFNSYYTDTMHPFIEAMGDFLKESGKRVQRPPLPNFFFRNEDAKYWEDIGLLRNTADTVLQERKEARARGDPHVRKDLLTAMLDGVDSKTGQKMSDSSIIDNLVTFLIAGHETTSGLLSFAMYSLLKHPEFYRKAQAEVDRVCGKGPITVDHMSKLPYIEAVLRETLRQQSPIPMIQVVPREDEILGGKWEVKKGEPCTIFIKKMHTDPAVYGEDALEFNPERMLLENFNKLPKNAWKPFGNGMRACIGRPFAWQEAILCMAMMLQNFNFVMDDPNYNLVYKQTLTIKPSNFYMRAIIRDGLTPTELEHRLAGTKPSEQQKKDASGTVLTNGSASADKGKPMTVIYGSNSGTCESMAHRIAADAGQHGFQVTTLDCMDTANGSLPKDRPVVIVTASYEGQPPDNAAHFVSWLENAKENELEGVSYAVFGCGHHDWAQTFHRIPKLVNEKMAAAGASRLVDLGLADAAEGDMFADFETWEDEVLWPALKAKYKITADDSKHSSISALRVNITKPRVSTLREDVQEAEVVATRKLTAPGEPVKKHIEIKLPSDVSYRSGDYLAVLPINPKETVSRAIRRFELPWDANITIEGDSLIPLPKNESVPVQSIFGAYVELSQPATRRNIISLSEASTDEKDKEALNKLAGDDYKSEISDKRVSILDLLERFPTIRLPLGSFLGMLPPMRVRQYRAILTWDCSSISSSPLWNASHVTLTFSVLQAPSKAGEDRNHIGVASSYLDSLEVGDRLHVSVRTSHAAFHLPTDLEKTPVIMVGAGTGLAPLRGFVQERAAMISAGRKVAPAVLYYGCREPGKDDLYADELAQWEAEGAVVVKRAYSRVPEKSGGNKYIQDVIWSDREYVSELWNNDAKLFVCGSRQLGEGVTAVAQRIGKEVAEKKGKETTEEKIQAWWENLRNERYATDVFD</sequence>